<organism evidence="2 3">
    <name type="scientific">Sphingomonas zeae</name>
    <dbReference type="NCBI Taxonomy" id="1646122"/>
    <lineage>
        <taxon>Bacteria</taxon>
        <taxon>Pseudomonadati</taxon>
        <taxon>Pseudomonadota</taxon>
        <taxon>Alphaproteobacteria</taxon>
        <taxon>Sphingomonadales</taxon>
        <taxon>Sphingomonadaceae</taxon>
        <taxon>Sphingomonas</taxon>
    </lineage>
</organism>
<feature type="compositionally biased region" description="Basic and acidic residues" evidence="1">
    <location>
        <begin position="26"/>
        <end position="44"/>
    </location>
</feature>
<evidence type="ECO:0000256" key="1">
    <source>
        <dbReference type="SAM" id="MobiDB-lite"/>
    </source>
</evidence>
<keyword evidence="3" id="KW-1185">Reference proteome</keyword>
<evidence type="ECO:0000313" key="2">
    <source>
        <dbReference type="EMBL" id="NUU47809.1"/>
    </source>
</evidence>
<evidence type="ECO:0000313" key="3">
    <source>
        <dbReference type="Proteomes" id="UP000536441"/>
    </source>
</evidence>
<reference evidence="2 3" key="1">
    <citation type="submission" date="2020-05" db="EMBL/GenBank/DDBJ databases">
        <title>Genome Sequencing of Type Strains.</title>
        <authorList>
            <person name="Lemaire J.F."/>
            <person name="Inderbitzin P."/>
            <person name="Gregorio O.A."/>
            <person name="Collins S.B."/>
            <person name="Wespe N."/>
            <person name="Knight-Connoni V."/>
        </authorList>
    </citation>
    <scope>NUCLEOTIDE SEQUENCE [LARGE SCALE GENOMIC DNA]</scope>
    <source>
        <strain evidence="2 3">DSM 100049</strain>
    </source>
</reference>
<proteinExistence type="predicted"/>
<comment type="caution">
    <text evidence="2">The sequence shown here is derived from an EMBL/GenBank/DDBJ whole genome shotgun (WGS) entry which is preliminary data.</text>
</comment>
<name>A0A7Y6EFY2_9SPHN</name>
<dbReference type="EMBL" id="JABMCH010000065">
    <property type="protein sequence ID" value="NUU47809.1"/>
    <property type="molecule type" value="Genomic_DNA"/>
</dbReference>
<dbReference type="AlphaFoldDB" id="A0A7Y6EFY2"/>
<feature type="region of interest" description="Disordered" evidence="1">
    <location>
        <begin position="26"/>
        <end position="62"/>
    </location>
</feature>
<gene>
    <name evidence="2" type="ORF">HP438_12600</name>
</gene>
<accession>A0A7Y6EFY2</accession>
<protein>
    <submittedName>
        <fullName evidence="2">Uncharacterized protein</fullName>
    </submittedName>
</protein>
<sequence>MKAVIWHDIGDIRIQEPTDVIGVEAEHAHDGSAAERADSDKDADQLDQIAPDYRDTPPFMPGDAPTQALRWAVKALAKAGTLSIIGVYPPAAA</sequence>
<dbReference type="RefSeq" id="WP_175312364.1">
    <property type="nucleotide sequence ID" value="NZ_CBCRYR010000012.1"/>
</dbReference>
<dbReference type="Proteomes" id="UP000536441">
    <property type="component" value="Unassembled WGS sequence"/>
</dbReference>